<dbReference type="EMBL" id="SJPP01000002">
    <property type="protein sequence ID" value="TWU08824.1"/>
    <property type="molecule type" value="Genomic_DNA"/>
</dbReference>
<dbReference type="AlphaFoldDB" id="A0A5C6BEE1"/>
<reference evidence="1 2" key="1">
    <citation type="submission" date="2019-02" db="EMBL/GenBank/DDBJ databases">
        <title>Deep-cultivation of Planctomycetes and their phenomic and genomic characterization uncovers novel biology.</title>
        <authorList>
            <person name="Wiegand S."/>
            <person name="Jogler M."/>
            <person name="Boedeker C."/>
            <person name="Pinto D."/>
            <person name="Vollmers J."/>
            <person name="Rivas-Marin E."/>
            <person name="Kohn T."/>
            <person name="Peeters S.H."/>
            <person name="Heuer A."/>
            <person name="Rast P."/>
            <person name="Oberbeckmann S."/>
            <person name="Bunk B."/>
            <person name="Jeske O."/>
            <person name="Meyerdierks A."/>
            <person name="Storesund J.E."/>
            <person name="Kallscheuer N."/>
            <person name="Luecker S."/>
            <person name="Lage O.M."/>
            <person name="Pohl T."/>
            <person name="Merkel B.J."/>
            <person name="Hornburger P."/>
            <person name="Mueller R.-W."/>
            <person name="Bruemmer F."/>
            <person name="Labrenz M."/>
            <person name="Spormann A.M."/>
            <person name="Op Den Camp H."/>
            <person name="Overmann J."/>
            <person name="Amann R."/>
            <person name="Jetten M.S.M."/>
            <person name="Mascher T."/>
            <person name="Medema M.H."/>
            <person name="Devos D.P."/>
            <person name="Kaster A.-K."/>
            <person name="Ovreas L."/>
            <person name="Rohde M."/>
            <person name="Galperin M.Y."/>
            <person name="Jogler C."/>
        </authorList>
    </citation>
    <scope>NUCLEOTIDE SEQUENCE [LARGE SCALE GENOMIC DNA]</scope>
    <source>
        <strain evidence="1 2">CA54</strain>
    </source>
</reference>
<sequence length="48" mass="5465">MVDRHFQDTVTELTDRLVAASRDQVRLRSADSIYKENDVAASCWNGSH</sequence>
<organism evidence="1 2">
    <name type="scientific">Symmachiella macrocystis</name>
    <dbReference type="NCBI Taxonomy" id="2527985"/>
    <lineage>
        <taxon>Bacteria</taxon>
        <taxon>Pseudomonadati</taxon>
        <taxon>Planctomycetota</taxon>
        <taxon>Planctomycetia</taxon>
        <taxon>Planctomycetales</taxon>
        <taxon>Planctomycetaceae</taxon>
        <taxon>Symmachiella</taxon>
    </lineage>
</organism>
<accession>A0A5C6BEE1</accession>
<evidence type="ECO:0000313" key="2">
    <source>
        <dbReference type="Proteomes" id="UP000320735"/>
    </source>
</evidence>
<dbReference type="Proteomes" id="UP000320735">
    <property type="component" value="Unassembled WGS sequence"/>
</dbReference>
<protein>
    <submittedName>
        <fullName evidence="1">Uncharacterized protein</fullName>
    </submittedName>
</protein>
<proteinExistence type="predicted"/>
<comment type="caution">
    <text evidence="1">The sequence shown here is derived from an EMBL/GenBank/DDBJ whole genome shotgun (WGS) entry which is preliminary data.</text>
</comment>
<evidence type="ECO:0000313" key="1">
    <source>
        <dbReference type="EMBL" id="TWU08824.1"/>
    </source>
</evidence>
<gene>
    <name evidence="1" type="ORF">CA54_40610</name>
</gene>
<keyword evidence="2" id="KW-1185">Reference proteome</keyword>
<name>A0A5C6BEE1_9PLAN</name>